<evidence type="ECO:0000313" key="2">
    <source>
        <dbReference type="Proteomes" id="UP001321543"/>
    </source>
</evidence>
<gene>
    <name evidence="1" type="ORF">GCM10025863_01110</name>
</gene>
<protein>
    <recommendedName>
        <fullName evidence="3">Beta-lactamase</fullName>
    </recommendedName>
</protein>
<name>A0ABM8FP81_9MICO</name>
<evidence type="ECO:0000313" key="1">
    <source>
        <dbReference type="EMBL" id="BDZ37497.1"/>
    </source>
</evidence>
<sequence>MWEDANAAHTVTGPLPRRTITGGLMTTLDTALAAVDDWPVDHAAAAVISRDGTVLATHGDLDRSFRLASVTKPLTAYATLVAVEEGCSI</sequence>
<dbReference type="Proteomes" id="UP001321543">
    <property type="component" value="Chromosome"/>
</dbReference>
<dbReference type="EMBL" id="AP027728">
    <property type="protein sequence ID" value="BDZ37497.1"/>
    <property type="molecule type" value="Genomic_DNA"/>
</dbReference>
<evidence type="ECO:0008006" key="3">
    <source>
        <dbReference type="Google" id="ProtNLM"/>
    </source>
</evidence>
<keyword evidence="2" id="KW-1185">Reference proteome</keyword>
<dbReference type="InterPro" id="IPR012338">
    <property type="entry name" value="Beta-lactam/transpept-like"/>
</dbReference>
<reference evidence="2" key="1">
    <citation type="journal article" date="2019" name="Int. J. Syst. Evol. Microbiol.">
        <title>The Global Catalogue of Microorganisms (GCM) 10K type strain sequencing project: providing services to taxonomists for standard genome sequencing and annotation.</title>
        <authorList>
            <consortium name="The Broad Institute Genomics Platform"/>
            <consortium name="The Broad Institute Genome Sequencing Center for Infectious Disease"/>
            <person name="Wu L."/>
            <person name="Ma J."/>
        </authorList>
    </citation>
    <scope>NUCLEOTIDE SEQUENCE [LARGE SCALE GENOMIC DNA]</scope>
    <source>
        <strain evidence="2">NBRC 106310</strain>
    </source>
</reference>
<organism evidence="1 2">
    <name type="scientific">Microbacterium suwonense</name>
    <dbReference type="NCBI Taxonomy" id="683047"/>
    <lineage>
        <taxon>Bacteria</taxon>
        <taxon>Bacillati</taxon>
        <taxon>Actinomycetota</taxon>
        <taxon>Actinomycetes</taxon>
        <taxon>Micrococcales</taxon>
        <taxon>Microbacteriaceae</taxon>
        <taxon>Microbacterium</taxon>
    </lineage>
</organism>
<accession>A0ABM8FP81</accession>
<dbReference type="Gene3D" id="3.40.710.10">
    <property type="entry name" value="DD-peptidase/beta-lactamase superfamily"/>
    <property type="match status" value="1"/>
</dbReference>
<proteinExistence type="predicted"/>
<dbReference type="SUPFAM" id="SSF56601">
    <property type="entry name" value="beta-lactamase/transpeptidase-like"/>
    <property type="match status" value="1"/>
</dbReference>